<dbReference type="EMBL" id="JAJEQN010000011">
    <property type="protein sequence ID" value="MCC2221234.1"/>
    <property type="molecule type" value="Genomic_DNA"/>
</dbReference>
<feature type="transmembrane region" description="Helical" evidence="1">
    <location>
        <begin position="64"/>
        <end position="82"/>
    </location>
</feature>
<reference evidence="2 3" key="1">
    <citation type="submission" date="2021-10" db="EMBL/GenBank/DDBJ databases">
        <title>Anaerobic single-cell dispensing facilitates the cultivation of human gut bacteria.</title>
        <authorList>
            <person name="Afrizal A."/>
        </authorList>
    </citation>
    <scope>NUCLEOTIDE SEQUENCE [LARGE SCALE GENOMIC DNA]</scope>
    <source>
        <strain evidence="2 3">CLA-AA-H224</strain>
    </source>
</reference>
<keyword evidence="1" id="KW-0472">Membrane</keyword>
<dbReference type="RefSeq" id="WP_308731526.1">
    <property type="nucleotide sequence ID" value="NZ_JAJEQN010000011.1"/>
</dbReference>
<proteinExistence type="predicted"/>
<dbReference type="Proteomes" id="UP001198200">
    <property type="component" value="Unassembled WGS sequence"/>
</dbReference>
<dbReference type="AlphaFoldDB" id="A0AAE3E3D5"/>
<keyword evidence="3" id="KW-1185">Reference proteome</keyword>
<keyword evidence="1" id="KW-0812">Transmembrane</keyword>
<evidence type="ECO:0000256" key="1">
    <source>
        <dbReference type="SAM" id="Phobius"/>
    </source>
</evidence>
<comment type="caution">
    <text evidence="2">The sequence shown here is derived from an EMBL/GenBank/DDBJ whole genome shotgun (WGS) entry which is preliminary data.</text>
</comment>
<protein>
    <submittedName>
        <fullName evidence="2">Uncharacterized protein</fullName>
    </submittedName>
</protein>
<name>A0AAE3E3D5_9FIRM</name>
<sequence length="318" mass="35977">MKLGKNKKQKTDQIIRIEELEALMQKYGDDLKPEDMEDIVSMYMPHRKRRKLGAALLRLDKLQLLLLTLMLVVCILFITAFMQEKMGNFTINLNRLELYRKGVSIADTGDFKGATARLTASTVKDATNISIDDIPEDVDDIEGSHNGKNYMAYTYYLRNAGKEDLGYVASITLDSCSKGAEEAVRVAVWRNGERTVYAEPSANGEPEEGCVNFESDTIVCSYEETNFLVGNVDKYTIVIWMEGDDPECVDRIIGGSVELSMNIDADYDDQSSLLWKFVTDIKDTLFDDKPIDAAGNEAPNDSYYSDRVITWENRRNKD</sequence>
<keyword evidence="1" id="KW-1133">Transmembrane helix</keyword>
<gene>
    <name evidence="2" type="ORF">LKD48_06165</name>
</gene>
<evidence type="ECO:0000313" key="3">
    <source>
        <dbReference type="Proteomes" id="UP001198200"/>
    </source>
</evidence>
<evidence type="ECO:0000313" key="2">
    <source>
        <dbReference type="EMBL" id="MCC2221234.1"/>
    </source>
</evidence>
<accession>A0AAE3E3D5</accession>
<organism evidence="2 3">
    <name type="scientific">Anthropogastromicrobium aceti</name>
    <dbReference type="NCBI Taxonomy" id="2981768"/>
    <lineage>
        <taxon>Bacteria</taxon>
        <taxon>Bacillati</taxon>
        <taxon>Bacillota</taxon>
        <taxon>Clostridia</taxon>
        <taxon>Lachnospirales</taxon>
        <taxon>Lachnospiraceae</taxon>
        <taxon>Anthropogastromicrobium</taxon>
    </lineage>
</organism>